<dbReference type="Gene3D" id="3.40.50.2000">
    <property type="entry name" value="Glycogen Phosphorylase B"/>
    <property type="match status" value="1"/>
</dbReference>
<name>A0A1W2H4A3_9BACT</name>
<dbReference type="RefSeq" id="WP_084120601.1">
    <property type="nucleotide sequence ID" value="NZ_LT838813.1"/>
</dbReference>
<dbReference type="STRING" id="758820.SAMN00777080_2339"/>
<evidence type="ECO:0008006" key="3">
    <source>
        <dbReference type="Google" id="ProtNLM"/>
    </source>
</evidence>
<dbReference type="OrthoDB" id="9793805at2"/>
<dbReference type="SUPFAM" id="SSF53756">
    <property type="entry name" value="UDP-Glycosyltransferase/glycogen phosphorylase"/>
    <property type="match status" value="1"/>
</dbReference>
<proteinExistence type="predicted"/>
<evidence type="ECO:0000313" key="2">
    <source>
        <dbReference type="Proteomes" id="UP000192333"/>
    </source>
</evidence>
<gene>
    <name evidence="1" type="ORF">SAMN00777080_2339</name>
</gene>
<dbReference type="PANTHER" id="PTHR21015:SF22">
    <property type="entry name" value="GLYCOSYLTRANSFERASE"/>
    <property type="match status" value="1"/>
</dbReference>
<dbReference type="GO" id="GO:0016757">
    <property type="term" value="F:glycosyltransferase activity"/>
    <property type="evidence" value="ECO:0007669"/>
    <property type="project" value="TreeGrafter"/>
</dbReference>
<dbReference type="PANTHER" id="PTHR21015">
    <property type="entry name" value="UDP-N-ACETYLGLUCOSAMINE--N-ACETYLMURAMYL-(PENTAPEPTIDE) PYROPHOSPHORYL-UNDECAPRENOL N-ACETYLGLUCOSAMINE TRANSFERASE 1"/>
    <property type="match status" value="1"/>
</dbReference>
<evidence type="ECO:0000313" key="1">
    <source>
        <dbReference type="EMBL" id="SMD43731.1"/>
    </source>
</evidence>
<accession>A0A1W2H4A3</accession>
<dbReference type="Proteomes" id="UP000192333">
    <property type="component" value="Chromosome I"/>
</dbReference>
<reference evidence="2" key="1">
    <citation type="submission" date="2017-04" db="EMBL/GenBank/DDBJ databases">
        <authorList>
            <person name="Varghese N."/>
            <person name="Submissions S."/>
        </authorList>
    </citation>
    <scope>NUCLEOTIDE SEQUENCE [LARGE SCALE GENOMIC DNA]</scope>
    <source>
        <strain evidence="2">DSM 16537</strain>
    </source>
</reference>
<dbReference type="Pfam" id="PF13528">
    <property type="entry name" value="Glyco_trans_1_3"/>
    <property type="match status" value="1"/>
</dbReference>
<sequence length="380" mass="43540">MKFLFVVQGEGRGHMTQAIALAQILENRGFELCGVCVGKSNRRAIPDFFRQKINAPIILFESPNFVTDKQNKGIKLGKTVFHNLMKYNTFRKSLKQIHQVVSETQPDIILNFYDILGGIYNFIYKPQCQYWTIGHQYLINHPDFAYPKGRQLEKLLFQLNTKITSLGSQKQLALSFRPLAPSQVQNTHVLPPLLRKELRKLVPSKGDFYLTYMVNPGYGEEILLFAKANPHINIVAFWDKKGAPDLMKPMENVLFYQVNDVLFLEKMAACRALICTAGFESVCEAMYLGKPVMMIPVKGQYEQHCNALDAVYSQAGISSDKYDFLKMESFLNAHKYQPTDPKKWMDSFEDGFIRILENSFPVTERKISSYKSIKEGLLTS</sequence>
<protein>
    <recommendedName>
        <fullName evidence="3">Glycosyltransferase</fullName>
    </recommendedName>
</protein>
<dbReference type="AlphaFoldDB" id="A0A1W2H4A3"/>
<organism evidence="1 2">
    <name type="scientific">Aquiflexum balticum DSM 16537</name>
    <dbReference type="NCBI Taxonomy" id="758820"/>
    <lineage>
        <taxon>Bacteria</taxon>
        <taxon>Pseudomonadati</taxon>
        <taxon>Bacteroidota</taxon>
        <taxon>Cytophagia</taxon>
        <taxon>Cytophagales</taxon>
        <taxon>Cyclobacteriaceae</taxon>
        <taxon>Aquiflexum</taxon>
    </lineage>
</organism>
<dbReference type="EMBL" id="LT838813">
    <property type="protein sequence ID" value="SMD43731.1"/>
    <property type="molecule type" value="Genomic_DNA"/>
</dbReference>
<keyword evidence="2" id="KW-1185">Reference proteome</keyword>